<gene>
    <name evidence="1" type="ORF">IIU_06800</name>
</gene>
<dbReference type="RefSeq" id="WP_016110493.1">
    <property type="nucleotide sequence ID" value="NZ_KB976176.1"/>
</dbReference>
<name>A0A9W5UYZ2_BACCE</name>
<sequence>MMQVTNPLQHILQVYGKQVTAGKEVMIGLTNGVVVLQPGGAGEAPIVIRVDEVDEHLDMTIQDVFGA</sequence>
<comment type="caution">
    <text evidence="1">The sequence shown here is derived from an EMBL/GenBank/DDBJ whole genome shotgun (WGS) entry which is preliminary data.</text>
</comment>
<organism evidence="1 2">
    <name type="scientific">Bacillus cereus VD133</name>
    <dbReference type="NCBI Taxonomy" id="1053233"/>
    <lineage>
        <taxon>Bacteria</taxon>
        <taxon>Bacillati</taxon>
        <taxon>Bacillota</taxon>
        <taxon>Bacilli</taxon>
        <taxon>Bacillales</taxon>
        <taxon>Bacillaceae</taxon>
        <taxon>Bacillus</taxon>
        <taxon>Bacillus cereus group</taxon>
    </lineage>
</organism>
<dbReference type="Proteomes" id="UP000014018">
    <property type="component" value="Unassembled WGS sequence"/>
</dbReference>
<evidence type="ECO:0000313" key="1">
    <source>
        <dbReference type="EMBL" id="EOO24279.1"/>
    </source>
</evidence>
<proteinExistence type="predicted"/>
<evidence type="ECO:0000313" key="2">
    <source>
        <dbReference type="Proteomes" id="UP000014018"/>
    </source>
</evidence>
<protein>
    <submittedName>
        <fullName evidence="1">Uncharacterized protein</fullName>
    </submittedName>
</protein>
<reference evidence="1 2" key="1">
    <citation type="submission" date="2012-12" db="EMBL/GenBank/DDBJ databases">
        <title>The Genome Sequence of Bacillus cereus VD133.</title>
        <authorList>
            <consortium name="The Broad Institute Genome Sequencing Platform"/>
            <consortium name="The Broad Institute Genome Sequencing Center for Infectious Disease"/>
            <person name="Feldgarden M."/>
            <person name="Van der Auwera G.A."/>
            <person name="Mahillon J."/>
            <person name="Duprez V."/>
            <person name="Timmery S."/>
            <person name="Mattelet C."/>
            <person name="Dierick K."/>
            <person name="Sun M."/>
            <person name="Yu Z."/>
            <person name="Zhu L."/>
            <person name="Hu X."/>
            <person name="Shank E.B."/>
            <person name="Swiecicka I."/>
            <person name="Hansen B.M."/>
            <person name="Andrup L."/>
            <person name="Walker B."/>
            <person name="Young S.K."/>
            <person name="Zeng Q."/>
            <person name="Gargeya S."/>
            <person name="Fitzgerald M."/>
            <person name="Haas B."/>
            <person name="Abouelleil A."/>
            <person name="Alvarado L."/>
            <person name="Arachchi H.M."/>
            <person name="Berlin A.M."/>
            <person name="Chapman S.B."/>
            <person name="Dewar J."/>
            <person name="Goldberg J."/>
            <person name="Griggs A."/>
            <person name="Gujja S."/>
            <person name="Hansen M."/>
            <person name="Howarth C."/>
            <person name="Imamovic A."/>
            <person name="Larimer J."/>
            <person name="McCowan C."/>
            <person name="Murphy C."/>
            <person name="Neiman D."/>
            <person name="Pearson M."/>
            <person name="Priest M."/>
            <person name="Roberts A."/>
            <person name="Saif S."/>
            <person name="Shea T."/>
            <person name="Sisk P."/>
            <person name="Sykes S."/>
            <person name="Wortman J."/>
            <person name="Nusbaum C."/>
            <person name="Birren B."/>
        </authorList>
    </citation>
    <scope>NUCLEOTIDE SEQUENCE [LARGE SCALE GENOMIC DNA]</scope>
    <source>
        <strain evidence="1 2">VD133</strain>
    </source>
</reference>
<dbReference type="AlphaFoldDB" id="A0A9W5UYZ2"/>
<dbReference type="EMBL" id="AHFB01000177">
    <property type="protein sequence ID" value="EOO24279.1"/>
    <property type="molecule type" value="Genomic_DNA"/>
</dbReference>
<accession>A0A9W5UYZ2</accession>